<evidence type="ECO:0000313" key="3">
    <source>
        <dbReference type="Proteomes" id="UP000238034"/>
    </source>
</evidence>
<keyword evidence="1" id="KW-0175">Coiled coil</keyword>
<feature type="coiled-coil region" evidence="1">
    <location>
        <begin position="153"/>
        <end position="187"/>
    </location>
</feature>
<sequence>MSFFSTLDAVKSSTASAEIVFTDRPGTFTWAANVRASDIHFYTAHQYISQFGNYQDLTMVIKSTQEGGNVGIGTSNPSERLSVNGRIRAREVKVDNQNWPDYVFDKTYELKSLKEIQQFIKEKKHLPGVPSAKEVHEQGVSLGEMNAILLRKIEELTLHVIALKKENEKIQEENERQQLAIKQILEK</sequence>
<evidence type="ECO:0000256" key="1">
    <source>
        <dbReference type="SAM" id="Coils"/>
    </source>
</evidence>
<name>A0A2T0TQZ1_9SPHI</name>
<dbReference type="OrthoDB" id="657976at2"/>
<organism evidence="2 3">
    <name type="scientific">Arcticibacter pallidicorallinus</name>
    <dbReference type="NCBI Taxonomy" id="1259464"/>
    <lineage>
        <taxon>Bacteria</taxon>
        <taxon>Pseudomonadati</taxon>
        <taxon>Bacteroidota</taxon>
        <taxon>Sphingobacteriia</taxon>
        <taxon>Sphingobacteriales</taxon>
        <taxon>Sphingobacteriaceae</taxon>
        <taxon>Arcticibacter</taxon>
    </lineage>
</organism>
<dbReference type="EMBL" id="PVTH01000016">
    <property type="protein sequence ID" value="PRY48095.1"/>
    <property type="molecule type" value="Genomic_DNA"/>
</dbReference>
<reference evidence="2 3" key="1">
    <citation type="submission" date="2018-03" db="EMBL/GenBank/DDBJ databases">
        <title>Genomic Encyclopedia of Type Strains, Phase III (KMG-III): the genomes of soil and plant-associated and newly described type strains.</title>
        <authorList>
            <person name="Whitman W."/>
        </authorList>
    </citation>
    <scope>NUCLEOTIDE SEQUENCE [LARGE SCALE GENOMIC DNA]</scope>
    <source>
        <strain evidence="2 3">CGMCC 1.9313</strain>
    </source>
</reference>
<protein>
    <submittedName>
        <fullName evidence="2">Uncharacterized protein</fullName>
    </submittedName>
</protein>
<evidence type="ECO:0000313" key="2">
    <source>
        <dbReference type="EMBL" id="PRY48095.1"/>
    </source>
</evidence>
<gene>
    <name evidence="2" type="ORF">B0I27_11629</name>
</gene>
<accession>A0A2T0TQZ1</accession>
<dbReference type="RefSeq" id="WP_146133153.1">
    <property type="nucleotide sequence ID" value="NZ_PVTH01000016.1"/>
</dbReference>
<dbReference type="AlphaFoldDB" id="A0A2T0TQZ1"/>
<proteinExistence type="predicted"/>
<keyword evidence="3" id="KW-1185">Reference proteome</keyword>
<dbReference type="Proteomes" id="UP000238034">
    <property type="component" value="Unassembled WGS sequence"/>
</dbReference>
<comment type="caution">
    <text evidence="2">The sequence shown here is derived from an EMBL/GenBank/DDBJ whole genome shotgun (WGS) entry which is preliminary data.</text>
</comment>